<name>A0ABY5TTE1_9VIRU</name>
<accession>A0ABY5TTE1</accession>
<dbReference type="EMBL" id="OP072690">
    <property type="protein sequence ID" value="UVX67668.1"/>
    <property type="molecule type" value="Genomic_DNA"/>
</dbReference>
<dbReference type="Proteomes" id="UP001158744">
    <property type="component" value="Segment"/>
</dbReference>
<evidence type="ECO:0000313" key="2">
    <source>
        <dbReference type="Proteomes" id="UP001158744"/>
    </source>
</evidence>
<protein>
    <submittedName>
        <fullName evidence="1">Uncharacterized protein</fullName>
    </submittedName>
</protein>
<evidence type="ECO:0000313" key="1">
    <source>
        <dbReference type="EMBL" id="UVX67668.1"/>
    </source>
</evidence>
<organism evidence="1 2">
    <name type="scientific">Bacteriophage sp</name>
    <dbReference type="NCBI Taxonomy" id="38018"/>
    <lineage>
        <taxon>Viruses</taxon>
    </lineage>
</organism>
<proteinExistence type="predicted"/>
<keyword evidence="2" id="KW-1185">Reference proteome</keyword>
<reference evidence="1 2" key="1">
    <citation type="submission" date="2022-07" db="EMBL/GenBank/DDBJ databases">
        <authorList>
            <person name="Nishijima S."/>
        </authorList>
    </citation>
    <scope>NUCLEOTIDE SEQUENCE [LARGE SCALE GENOMIC DNA]</scope>
    <source>
        <strain evidence="1">3589_105981</strain>
    </source>
</reference>
<sequence length="96" mass="11019">MNKNDILHTLFKTLTDILPYEYGEHLTKDTEYIAITKKDSPIVVYIAENKTEPGTLDATSYDTEEDELSPDITVHLDIMDPDFNIIDAINEIKQLF</sequence>